<accession>A0A085W3S7</accession>
<dbReference type="PROSITE" id="PS50005">
    <property type="entry name" value="TPR"/>
    <property type="match status" value="1"/>
</dbReference>
<dbReference type="Gene3D" id="2.60.40.3140">
    <property type="match status" value="1"/>
</dbReference>
<evidence type="ECO:0000313" key="8">
    <source>
        <dbReference type="EMBL" id="KFE62340.1"/>
    </source>
</evidence>
<dbReference type="Gene3D" id="1.25.40.10">
    <property type="entry name" value="Tetratricopeptide repeat domain"/>
    <property type="match status" value="3"/>
</dbReference>
<feature type="signal peptide" evidence="5">
    <location>
        <begin position="1"/>
        <end position="16"/>
    </location>
</feature>
<dbReference type="RefSeq" id="WP_044197472.1">
    <property type="nucleotide sequence ID" value="NZ_JMCB01000022.1"/>
</dbReference>
<dbReference type="Gene3D" id="3.10.620.30">
    <property type="match status" value="1"/>
</dbReference>
<keyword evidence="1" id="KW-0677">Repeat</keyword>
<dbReference type="InterPro" id="IPR019734">
    <property type="entry name" value="TPR_rpt"/>
</dbReference>
<dbReference type="OrthoDB" id="98874at2"/>
<keyword evidence="2 3" id="KW-0802">TPR repeat</keyword>
<reference evidence="8 9" key="1">
    <citation type="submission" date="2014-04" db="EMBL/GenBank/DDBJ databases">
        <title>Genome assembly of Hyalangium minutum DSM 14724.</title>
        <authorList>
            <person name="Sharma G."/>
            <person name="Subramanian S."/>
        </authorList>
    </citation>
    <scope>NUCLEOTIDE SEQUENCE [LARGE SCALE GENOMIC DNA]</scope>
    <source>
        <strain evidence="8 9">DSM 14724</strain>
    </source>
</reference>
<dbReference type="InterPro" id="IPR038765">
    <property type="entry name" value="Papain-like_cys_pep_sf"/>
</dbReference>
<feature type="region of interest" description="Disordered" evidence="4">
    <location>
        <begin position="107"/>
        <end position="133"/>
    </location>
</feature>
<dbReference type="Proteomes" id="UP000028725">
    <property type="component" value="Unassembled WGS sequence"/>
</dbReference>
<organism evidence="8 9">
    <name type="scientific">Hyalangium minutum</name>
    <dbReference type="NCBI Taxonomy" id="394096"/>
    <lineage>
        <taxon>Bacteria</taxon>
        <taxon>Pseudomonadati</taxon>
        <taxon>Myxococcota</taxon>
        <taxon>Myxococcia</taxon>
        <taxon>Myxococcales</taxon>
        <taxon>Cystobacterineae</taxon>
        <taxon>Archangiaceae</taxon>
        <taxon>Hyalangium</taxon>
    </lineage>
</organism>
<protein>
    <recommendedName>
        <fullName evidence="10">Cell division protein FtsK</fullName>
    </recommendedName>
</protein>
<dbReference type="STRING" id="394096.DB31_4050"/>
<evidence type="ECO:0000256" key="1">
    <source>
        <dbReference type="ARBA" id="ARBA00022737"/>
    </source>
</evidence>
<evidence type="ECO:0008006" key="10">
    <source>
        <dbReference type="Google" id="ProtNLM"/>
    </source>
</evidence>
<dbReference type="SUPFAM" id="SSF48452">
    <property type="entry name" value="TPR-like"/>
    <property type="match status" value="2"/>
</dbReference>
<dbReference type="Pfam" id="PF01841">
    <property type="entry name" value="Transglut_core"/>
    <property type="match status" value="1"/>
</dbReference>
<feature type="domain" description="Transglutaminase-like" evidence="6">
    <location>
        <begin position="274"/>
        <end position="350"/>
    </location>
</feature>
<dbReference type="Pfam" id="PF12969">
    <property type="entry name" value="DUF3857"/>
    <property type="match status" value="1"/>
</dbReference>
<evidence type="ECO:0000313" key="9">
    <source>
        <dbReference type="Proteomes" id="UP000028725"/>
    </source>
</evidence>
<evidence type="ECO:0000256" key="4">
    <source>
        <dbReference type="SAM" id="MobiDB-lite"/>
    </source>
</evidence>
<dbReference type="InterPro" id="IPR002931">
    <property type="entry name" value="Transglutaminase-like"/>
</dbReference>
<dbReference type="InterPro" id="IPR011990">
    <property type="entry name" value="TPR-like_helical_dom_sf"/>
</dbReference>
<proteinExistence type="predicted"/>
<dbReference type="InterPro" id="IPR024618">
    <property type="entry name" value="DUF3857"/>
</dbReference>
<comment type="caution">
    <text evidence="8">The sequence shown here is derived from an EMBL/GenBank/DDBJ whole genome shotgun (WGS) entry which is preliminary data.</text>
</comment>
<dbReference type="InterPro" id="IPR051012">
    <property type="entry name" value="CellSynth/LPSAsmb/PSIAsmb"/>
</dbReference>
<feature type="chain" id="PRO_5001799217" description="Cell division protein FtsK" evidence="5">
    <location>
        <begin position="17"/>
        <end position="1360"/>
    </location>
</feature>
<dbReference type="PANTHER" id="PTHR45586:SF1">
    <property type="entry name" value="LIPOPOLYSACCHARIDE ASSEMBLY PROTEIN B"/>
    <property type="match status" value="1"/>
</dbReference>
<feature type="domain" description="DUF3857" evidence="7">
    <location>
        <begin position="61"/>
        <end position="226"/>
    </location>
</feature>
<sequence>MRLVLAVLLASLPAFAAEPWDAPPFTADPSALAGAAAALPTPPGAEVEVLLEEGTFSYDAKGRETSTSRLVYRVVTQEGAKNWATIGVGYAPWHEERPEVRARVITPDGKAHELDPSTLADTSPADREPETLSDQRLLRGPLPAIVPGAVVEQLITTRETESVFASGVARRFFLGKEVPVRRVRLTLDAPQGQPLNFVTRGLRTKPRRVEANGRTRLVFEQGPLEPLAMPEPFLPADAVTWPHIAFSTGRAWNDLARRYHETVEAQLAGANLERTAQEILGEEKRREVVAAKLTKWIHSQVRYTSLQFGEAAVVPRQPAEVLVRRYGDCKDLSTLLVGLLRASGVPASVALLRTGLEDVQESLPGFGLFDHAIVYIPGTPALWIDATDAFSPPGVLPAMVQGRLALLAHPDTKSLVRTPELPASANLTTTTREVFLSERGPSRITEVKESMGTVASAYREHFALTESARVREGYVDYVKSAFSASDVKKLNPVELESLEKPFRVELEVEEASRGYTDDKEAAVGLGGAYLLGRLPDYLLEETSDEQPRGKRRGELVLLEPYVAELRYRVASPAGYTPKPLPKNFTRKMGPATYSGEYALMGREVNVTFRFDTGKRRWSAAEVEAFRTSFDAMSQEEESLLGFEHDGASLLAEGHVPEALEVYRRMVELHPKEALHRGQLALALLEAGAGEEARTEARRGTEVEPSSALGWRTLGWVLQHDTLGRRFKPGFDHAGAVAAYRKARTLDPTDFETRGDLGILLEYGPQGDRYGEDSRLEDAVAEYLALRQDLNRKDMDDHLLLDLFLLEEYAELLKRASGMEPSPLRNSVRLSASAMVDGAAVAVKNAAKWVPTMDARREALEDAANRLMRLRRYPEAHALLTEAAKGAPDAVEKQRRLIPLAKAVRFEPKSLKGDDPRSVVQRLFLAMLDDEGGQAQVERLLHKPSLAAEPELADEVMRTVRVLLNRGVLAEVPQASAVDMALSLMELRVEGDAKRGFRVQSRLPFETSSGSGTENWFIVRAGTELRLLGTGYDYGVLGQEAMRRVEAGDLEGARQWLDWARDSMPSTLTEQQAGANFLRLWKKEATAGKEELRVAAASLMAFGKQAVRAIPYLSLARERAATDTERRGFDRDLLAAYYHLKRLPEMLETADRLLEVAPVDESAYYQATYALRQLDRPDELTKRAEARLKLLPDDDKALETLASVATMRGELAKAQEYRRRIVEAGKATAHTYNELAWNTLFLGKVDEGAVEDALKANTLTSYGNASYVHTLATIYAELGKGQEARQLLLKSLELQGASALQAYDWYVVGRIAETNGLLEEARAAYQRAKSPKPDINSVDALANSRLKVLEKGPRTVAKPTP</sequence>
<name>A0A085W3S7_9BACT</name>
<evidence type="ECO:0000256" key="3">
    <source>
        <dbReference type="PROSITE-ProRule" id="PRU00339"/>
    </source>
</evidence>
<evidence type="ECO:0000256" key="5">
    <source>
        <dbReference type="SAM" id="SignalP"/>
    </source>
</evidence>
<gene>
    <name evidence="8" type="ORF">DB31_4050</name>
</gene>
<evidence type="ECO:0000259" key="7">
    <source>
        <dbReference type="Pfam" id="PF12969"/>
    </source>
</evidence>
<dbReference type="SUPFAM" id="SSF54001">
    <property type="entry name" value="Cysteine proteinases"/>
    <property type="match status" value="1"/>
</dbReference>
<feature type="repeat" description="TPR" evidence="3">
    <location>
        <begin position="639"/>
        <end position="672"/>
    </location>
</feature>
<dbReference type="PATRIC" id="fig|394096.3.peg.7785"/>
<keyword evidence="5" id="KW-0732">Signal</keyword>
<keyword evidence="9" id="KW-1185">Reference proteome</keyword>
<evidence type="ECO:0000256" key="2">
    <source>
        <dbReference type="ARBA" id="ARBA00022803"/>
    </source>
</evidence>
<evidence type="ECO:0000259" key="6">
    <source>
        <dbReference type="Pfam" id="PF01841"/>
    </source>
</evidence>
<dbReference type="EMBL" id="JMCB01000022">
    <property type="protein sequence ID" value="KFE62340.1"/>
    <property type="molecule type" value="Genomic_DNA"/>
</dbReference>
<dbReference type="PANTHER" id="PTHR45586">
    <property type="entry name" value="TPR REPEAT-CONTAINING PROTEIN PA4667"/>
    <property type="match status" value="1"/>
</dbReference>